<keyword evidence="2" id="KW-1185">Reference proteome</keyword>
<dbReference type="InterPro" id="IPR012675">
    <property type="entry name" value="Beta-grasp_dom_sf"/>
</dbReference>
<protein>
    <submittedName>
        <fullName evidence="1">Thiamine biosynthesis protein ThiS</fullName>
    </submittedName>
</protein>
<dbReference type="NCBIfam" id="TIGR01683">
    <property type="entry name" value="thiS"/>
    <property type="match status" value="1"/>
</dbReference>
<evidence type="ECO:0000313" key="1">
    <source>
        <dbReference type="EMBL" id="PRO65727.1"/>
    </source>
</evidence>
<comment type="caution">
    <text evidence="1">The sequence shown here is derived from an EMBL/GenBank/DDBJ whole genome shotgun (WGS) entry which is preliminary data.</text>
</comment>
<dbReference type="SUPFAM" id="SSF54285">
    <property type="entry name" value="MoaD/ThiS"/>
    <property type="match status" value="1"/>
</dbReference>
<dbReference type="Pfam" id="PF02597">
    <property type="entry name" value="ThiS"/>
    <property type="match status" value="1"/>
</dbReference>
<dbReference type="AlphaFoldDB" id="A0A2P6MHH5"/>
<dbReference type="PANTHER" id="PTHR34472">
    <property type="entry name" value="SULFUR CARRIER PROTEIN THIS"/>
    <property type="match status" value="1"/>
</dbReference>
<dbReference type="InterPro" id="IPR010035">
    <property type="entry name" value="Thi_S"/>
</dbReference>
<sequence>MTLTINGEERTIGGEGMSAADLAAHLGLEGRIAMERNGMILKRDEWENETLEQGDTIEIVQFVGGG</sequence>
<name>A0A2P6MHH5_ALKUR</name>
<dbReference type="OrthoDB" id="9798559at2"/>
<dbReference type="PANTHER" id="PTHR34472:SF1">
    <property type="entry name" value="SULFUR CARRIER PROTEIN THIS"/>
    <property type="match status" value="1"/>
</dbReference>
<dbReference type="InterPro" id="IPR003749">
    <property type="entry name" value="ThiS/MoaD-like"/>
</dbReference>
<gene>
    <name evidence="1" type="primary">thiS</name>
    <name evidence="1" type="ORF">C6I21_07450</name>
</gene>
<dbReference type="EMBL" id="PVNS01000006">
    <property type="protein sequence ID" value="PRO65727.1"/>
    <property type="molecule type" value="Genomic_DNA"/>
</dbReference>
<dbReference type="InterPro" id="IPR016155">
    <property type="entry name" value="Mopterin_synth/thiamin_S_b"/>
</dbReference>
<dbReference type="Proteomes" id="UP000243650">
    <property type="component" value="Unassembled WGS sequence"/>
</dbReference>
<dbReference type="CDD" id="cd00565">
    <property type="entry name" value="Ubl_ThiS"/>
    <property type="match status" value="1"/>
</dbReference>
<reference evidence="1 2" key="1">
    <citation type="submission" date="2018-03" db="EMBL/GenBank/DDBJ databases">
        <title>Bacillus urumqiensis sp. nov., a moderately haloalkaliphilic bacterium isolated from a salt lake.</title>
        <authorList>
            <person name="Zhao B."/>
            <person name="Liao Z."/>
        </authorList>
    </citation>
    <scope>NUCLEOTIDE SEQUENCE [LARGE SCALE GENOMIC DNA]</scope>
    <source>
        <strain evidence="1 2">BZ-SZ-XJ18</strain>
    </source>
</reference>
<dbReference type="RefSeq" id="WP_105958824.1">
    <property type="nucleotide sequence ID" value="NZ_PVNS01000006.1"/>
</dbReference>
<accession>A0A2P6MHH5</accession>
<organism evidence="1 2">
    <name type="scientific">Alkalicoccus urumqiensis</name>
    <name type="common">Bacillus urumqiensis</name>
    <dbReference type="NCBI Taxonomy" id="1548213"/>
    <lineage>
        <taxon>Bacteria</taxon>
        <taxon>Bacillati</taxon>
        <taxon>Bacillota</taxon>
        <taxon>Bacilli</taxon>
        <taxon>Bacillales</taxon>
        <taxon>Bacillaceae</taxon>
        <taxon>Alkalicoccus</taxon>
    </lineage>
</organism>
<evidence type="ECO:0000313" key="2">
    <source>
        <dbReference type="Proteomes" id="UP000243650"/>
    </source>
</evidence>
<proteinExistence type="predicted"/>
<dbReference type="Gene3D" id="3.10.20.30">
    <property type="match status" value="1"/>
</dbReference>